<evidence type="ECO:0000313" key="6">
    <source>
        <dbReference type="Proteomes" id="UP000248188"/>
    </source>
</evidence>
<name>A0A9Q6IJM2_9PSED</name>
<gene>
    <name evidence="5" type="ORF">DMX08_03260</name>
</gene>
<feature type="signal peptide" evidence="2">
    <location>
        <begin position="1"/>
        <end position="21"/>
    </location>
</feature>
<reference evidence="5 6" key="1">
    <citation type="submission" date="2018-06" db="EMBL/GenBank/DDBJ databases">
        <title>Pseudomonas diversity within urban Lake Michigan freshwaters.</title>
        <authorList>
            <person name="Batrich M."/>
            <person name="Hatzopoulos T."/>
            <person name="Putonti C."/>
        </authorList>
    </citation>
    <scope>NUCLEOTIDE SEQUENCE [LARGE SCALE GENOMIC DNA]</scope>
    <source>
        <strain evidence="5 6">MB-090624</strain>
    </source>
</reference>
<dbReference type="AlphaFoldDB" id="A0A9Q6IJM2"/>
<organism evidence="5 6">
    <name type="scientific">Pseudomonas protegens</name>
    <dbReference type="NCBI Taxonomy" id="380021"/>
    <lineage>
        <taxon>Bacteria</taxon>
        <taxon>Pseudomonadati</taxon>
        <taxon>Pseudomonadota</taxon>
        <taxon>Gammaproteobacteria</taxon>
        <taxon>Pseudomonadales</taxon>
        <taxon>Pseudomonadaceae</taxon>
        <taxon>Pseudomonas</taxon>
    </lineage>
</organism>
<evidence type="ECO:0000259" key="3">
    <source>
        <dbReference type="Pfam" id="PF18426"/>
    </source>
</evidence>
<evidence type="ECO:0000313" key="5">
    <source>
        <dbReference type="EMBL" id="PYC42598.1"/>
    </source>
</evidence>
<dbReference type="InterPro" id="IPR040761">
    <property type="entry name" value="Tli4_N"/>
</dbReference>
<evidence type="ECO:0008006" key="7">
    <source>
        <dbReference type="Google" id="ProtNLM"/>
    </source>
</evidence>
<sequence length="383" mass="42223">MTLIRSLFTVLGLVALTSVTSCTSLSSSRSPTMDKSGWITYCYGRFLIDLPPQAKINAGYNLWGIKIKGLEDTPTSLAAKIDQREIELKNQKHKKIQSSMFLRRVDLGEGATGLLSWSSDASTEMYRLDTYLVSKPEGRTYYRKGEISVDRERRGIEIATSLARNLRSRAPNEIPAEPGFCIDRAYIAGDSFQSEGFGIGVTFPEHPRTFLAFRSSTGAERDRLLDRVSGFLMGAAKMVAGIETLRKRERGGAIPADEYLLAGSAKGQRTYTFLWEAQGKDESINEPHLKVELSVEEADVDDDGKPPAPAFKSDKAALELWDAIIDSIRLRPVSASGRNDNAGPPSPTTGPQRMANSPAVDDDYALGEFLAELKPKDNWMDDL</sequence>
<keyword evidence="2" id="KW-0732">Signal</keyword>
<feature type="domain" description="Tle cognate immunity protein 4 C-terminal" evidence="3">
    <location>
        <begin position="173"/>
        <end position="332"/>
    </location>
</feature>
<comment type="caution">
    <text evidence="5">The sequence shown here is derived from an EMBL/GenBank/DDBJ whole genome shotgun (WGS) entry which is preliminary data.</text>
</comment>
<feature type="chain" id="PRO_5040249833" description="Tle cognate immunity protein 4 C-terminal domain-containing protein" evidence="2">
    <location>
        <begin position="22"/>
        <end position="383"/>
    </location>
</feature>
<dbReference type="Pfam" id="PF18426">
    <property type="entry name" value="Tli4_C"/>
    <property type="match status" value="1"/>
</dbReference>
<feature type="domain" description="Tle cognate immunity protein 4 N-terminal" evidence="4">
    <location>
        <begin position="40"/>
        <end position="114"/>
    </location>
</feature>
<dbReference type="Proteomes" id="UP000248188">
    <property type="component" value="Unassembled WGS sequence"/>
</dbReference>
<evidence type="ECO:0000259" key="4">
    <source>
        <dbReference type="Pfam" id="PF18443"/>
    </source>
</evidence>
<dbReference type="PROSITE" id="PS51257">
    <property type="entry name" value="PROKAR_LIPOPROTEIN"/>
    <property type="match status" value="1"/>
</dbReference>
<feature type="region of interest" description="Disordered" evidence="1">
    <location>
        <begin position="334"/>
        <end position="361"/>
    </location>
</feature>
<dbReference type="Pfam" id="PF18443">
    <property type="entry name" value="Tli4_N"/>
    <property type="match status" value="1"/>
</dbReference>
<evidence type="ECO:0000256" key="2">
    <source>
        <dbReference type="SAM" id="SignalP"/>
    </source>
</evidence>
<protein>
    <recommendedName>
        <fullName evidence="7">Tle cognate immunity protein 4 C-terminal domain-containing protein</fullName>
    </recommendedName>
</protein>
<evidence type="ECO:0000256" key="1">
    <source>
        <dbReference type="SAM" id="MobiDB-lite"/>
    </source>
</evidence>
<accession>A0A9Q6IJM2</accession>
<proteinExistence type="predicted"/>
<dbReference type="RefSeq" id="WP_110651342.1">
    <property type="nucleotide sequence ID" value="NZ_QJRN01000002.1"/>
</dbReference>
<dbReference type="InterPro" id="IPR041290">
    <property type="entry name" value="Tli4_C"/>
</dbReference>
<dbReference type="EMBL" id="QJRN01000002">
    <property type="protein sequence ID" value="PYC42598.1"/>
    <property type="molecule type" value="Genomic_DNA"/>
</dbReference>